<dbReference type="Pfam" id="PF00020">
    <property type="entry name" value="TNFR_c6"/>
    <property type="match status" value="1"/>
</dbReference>
<organism evidence="4 5">
    <name type="scientific">Mola mola</name>
    <name type="common">Ocean sunfish</name>
    <name type="synonym">Tetraodon mola</name>
    <dbReference type="NCBI Taxonomy" id="94237"/>
    <lineage>
        <taxon>Eukaryota</taxon>
        <taxon>Metazoa</taxon>
        <taxon>Chordata</taxon>
        <taxon>Craniata</taxon>
        <taxon>Vertebrata</taxon>
        <taxon>Euteleostomi</taxon>
        <taxon>Actinopterygii</taxon>
        <taxon>Neopterygii</taxon>
        <taxon>Teleostei</taxon>
        <taxon>Neoteleostei</taxon>
        <taxon>Acanthomorphata</taxon>
        <taxon>Eupercaria</taxon>
        <taxon>Tetraodontiformes</taxon>
        <taxon>Molidae</taxon>
        <taxon>Mola</taxon>
    </lineage>
</organism>
<dbReference type="GO" id="GO:2000406">
    <property type="term" value="P:positive regulation of T cell migration"/>
    <property type="evidence" value="ECO:0007669"/>
    <property type="project" value="TreeGrafter"/>
</dbReference>
<dbReference type="GO" id="GO:0050830">
    <property type="term" value="P:defense response to Gram-positive bacterium"/>
    <property type="evidence" value="ECO:0007669"/>
    <property type="project" value="TreeGrafter"/>
</dbReference>
<keyword evidence="1" id="KW-1015">Disulfide bond</keyword>
<protein>
    <recommendedName>
        <fullName evidence="3">TNFR-Cys domain-containing protein</fullName>
    </recommendedName>
</protein>
<dbReference type="Gene3D" id="2.10.50.10">
    <property type="entry name" value="Tumor Necrosis Factor Receptor, subunit A, domain 2"/>
    <property type="match status" value="3"/>
</dbReference>
<dbReference type="SMART" id="SM00208">
    <property type="entry name" value="TNFR"/>
    <property type="match status" value="4"/>
</dbReference>
<dbReference type="GO" id="GO:0050829">
    <property type="term" value="P:defense response to Gram-negative bacterium"/>
    <property type="evidence" value="ECO:0007669"/>
    <property type="project" value="TreeGrafter"/>
</dbReference>
<dbReference type="FunFam" id="2.10.50.10:FF:000065">
    <property type="entry name" value="TNF receptor superfamily member 14"/>
    <property type="match status" value="1"/>
</dbReference>
<sequence>EYQAGDQCCPMCPSGNRVKINCTEFRSTTCQPCTSGTFTDRPSGQKQCLCLLSVLPGFGLTVETECTETSDTVCEPLEGFYCVKSTKKGCAAAQKHTGCQPGQYISQHAGTESRDTVCSNCSEGTFSDGTLASCLPHRKCESTLITPGNASADAECGTKSFWEGPLISAAAAILLYSLVIVIVFLCFKKKMKTMGMISNLQSSSDVTHLPRTDSWVSSAKHCRGHEYPTSQSSGQTSPLQLFCREHSWST</sequence>
<dbReference type="Proteomes" id="UP000261620">
    <property type="component" value="Unplaced"/>
</dbReference>
<name>A0A3Q4BQS7_MOLML</name>
<dbReference type="GO" id="GO:0002720">
    <property type="term" value="P:positive regulation of cytokine production involved in immune response"/>
    <property type="evidence" value="ECO:0007669"/>
    <property type="project" value="TreeGrafter"/>
</dbReference>
<feature type="repeat" description="TNFR-Cys" evidence="1">
    <location>
        <begin position="32"/>
        <end position="74"/>
    </location>
</feature>
<keyword evidence="2" id="KW-0812">Transmembrane</keyword>
<feature type="disulfide bond" evidence="1">
    <location>
        <begin position="33"/>
        <end position="48"/>
    </location>
</feature>
<reference evidence="4" key="1">
    <citation type="submission" date="2025-08" db="UniProtKB">
        <authorList>
            <consortium name="Ensembl"/>
        </authorList>
    </citation>
    <scope>IDENTIFICATION</scope>
</reference>
<dbReference type="Ensembl" id="ENSMMOT00000023803.1">
    <property type="protein sequence ID" value="ENSMMOP00000023417.1"/>
    <property type="gene ID" value="ENSMMOG00000017822.1"/>
</dbReference>
<reference evidence="4" key="2">
    <citation type="submission" date="2025-09" db="UniProtKB">
        <authorList>
            <consortium name="Ensembl"/>
        </authorList>
    </citation>
    <scope>IDENTIFICATION</scope>
</reference>
<feature type="domain" description="TNFR-Cys" evidence="3">
    <location>
        <begin position="32"/>
        <end position="74"/>
    </location>
</feature>
<dbReference type="GO" id="GO:0009897">
    <property type="term" value="C:external side of plasma membrane"/>
    <property type="evidence" value="ECO:0007669"/>
    <property type="project" value="TreeGrafter"/>
</dbReference>
<keyword evidence="2" id="KW-0472">Membrane</keyword>
<dbReference type="GO" id="GO:0046642">
    <property type="term" value="P:negative regulation of alpha-beta T cell proliferation"/>
    <property type="evidence" value="ECO:0007669"/>
    <property type="project" value="TreeGrafter"/>
</dbReference>
<keyword evidence="5" id="KW-1185">Reference proteome</keyword>
<dbReference type="PANTHER" id="PTHR46838">
    <property type="entry name" value="TUMOR NECROSIS FACTOR RECEPTOR SUPERFAMILY MEMBER 14"/>
    <property type="match status" value="1"/>
</dbReference>
<dbReference type="CDD" id="cd13405">
    <property type="entry name" value="TNFRSF14_teleost"/>
    <property type="match status" value="1"/>
</dbReference>
<accession>A0A3Q4BQS7</accession>
<evidence type="ECO:0000259" key="3">
    <source>
        <dbReference type="PROSITE" id="PS50050"/>
    </source>
</evidence>
<dbReference type="STRING" id="94237.ENSMMOP00000023417"/>
<evidence type="ECO:0000256" key="1">
    <source>
        <dbReference type="PROSITE-ProRule" id="PRU00206"/>
    </source>
</evidence>
<dbReference type="SUPFAM" id="SSF57586">
    <property type="entry name" value="TNF receptor-like"/>
    <property type="match status" value="2"/>
</dbReference>
<evidence type="ECO:0000256" key="2">
    <source>
        <dbReference type="SAM" id="Phobius"/>
    </source>
</evidence>
<feature type="transmembrane region" description="Helical" evidence="2">
    <location>
        <begin position="166"/>
        <end position="187"/>
    </location>
</feature>
<proteinExistence type="predicted"/>
<dbReference type="AlphaFoldDB" id="A0A3Q4BQS7"/>
<evidence type="ECO:0000313" key="5">
    <source>
        <dbReference type="Proteomes" id="UP000261620"/>
    </source>
</evidence>
<dbReference type="InterPro" id="IPR001368">
    <property type="entry name" value="TNFR/NGFR_Cys_rich_reg"/>
</dbReference>
<dbReference type="PANTHER" id="PTHR46838:SF1">
    <property type="entry name" value="TUMOR NECROSIS FACTOR RECEPTOR SUPERFAMILY MEMBER 14"/>
    <property type="match status" value="1"/>
</dbReference>
<dbReference type="OMA" id="LPWTRCS"/>
<dbReference type="PROSITE" id="PS50050">
    <property type="entry name" value="TNFR_NGFR_2"/>
    <property type="match status" value="1"/>
</dbReference>
<comment type="caution">
    <text evidence="1">Lacks conserved residue(s) required for the propagation of feature annotation.</text>
</comment>
<keyword evidence="2" id="KW-1133">Transmembrane helix</keyword>
<evidence type="ECO:0000313" key="4">
    <source>
        <dbReference type="Ensembl" id="ENSMMOP00000023417.1"/>
    </source>
</evidence>